<comment type="subcellular location">
    <subcellularLocation>
        <location evidence="1">Apical cell membrane</location>
        <topology evidence="1">Single-pass type I membrane protein</topology>
    </subcellularLocation>
    <subcellularLocation>
        <location evidence="2">Secreted</location>
    </subcellularLocation>
</comment>
<dbReference type="FunFam" id="2.10.25.10:FF:000031">
    <property type="entry name" value="neurogenic locus notch homolog protein 3"/>
    <property type="match status" value="2"/>
</dbReference>
<dbReference type="SMART" id="SM00181">
    <property type="entry name" value="EGF"/>
    <property type="match status" value="30"/>
</dbReference>
<dbReference type="RefSeq" id="XP_019641768.1">
    <property type="nucleotide sequence ID" value="XM_019786209.1"/>
</dbReference>
<keyword evidence="7" id="KW-0597">Phosphoprotein</keyword>
<feature type="domain" description="Sushi" evidence="25">
    <location>
        <begin position="335"/>
        <end position="396"/>
    </location>
</feature>
<feature type="disulfide bond" evidence="17">
    <location>
        <begin position="1982"/>
        <end position="1991"/>
    </location>
</feature>
<feature type="domain" description="EGF-like" evidence="22">
    <location>
        <begin position="2260"/>
        <end position="2296"/>
    </location>
</feature>
<dbReference type="FunFam" id="2.10.25.10:FF:000012">
    <property type="entry name" value="Delta-like protein"/>
    <property type="match status" value="2"/>
</dbReference>
<feature type="transmembrane region" description="Helical" evidence="20">
    <location>
        <begin position="3232"/>
        <end position="3254"/>
    </location>
</feature>
<dbReference type="FunFam" id="2.10.25.10:FF:000123">
    <property type="entry name" value="Crumbs homolog 1 (Drosophila)"/>
    <property type="match status" value="1"/>
</dbReference>
<dbReference type="SUPFAM" id="SSF49899">
    <property type="entry name" value="Concanavalin A-like lectins/glucanases"/>
    <property type="match status" value="1"/>
</dbReference>
<feature type="domain" description="EGF-like" evidence="22">
    <location>
        <begin position="3076"/>
        <end position="3112"/>
    </location>
</feature>
<evidence type="ECO:0000256" key="20">
    <source>
        <dbReference type="SAM" id="Phobius"/>
    </source>
</evidence>
<dbReference type="InterPro" id="IPR000742">
    <property type="entry name" value="EGF"/>
</dbReference>
<feature type="domain" description="EGF-like" evidence="22">
    <location>
        <begin position="2374"/>
        <end position="2410"/>
    </location>
</feature>
<dbReference type="PANTHER" id="PTHR12916">
    <property type="entry name" value="CYTOCHROME C OXIDASE POLYPEPTIDE VIC-2"/>
    <property type="match status" value="1"/>
</dbReference>
<keyword evidence="14 20" id="KW-0472">Membrane</keyword>
<comment type="caution">
    <text evidence="17">Lacks conserved residue(s) required for the propagation of feature annotation.</text>
</comment>
<dbReference type="Pfam" id="PF02494">
    <property type="entry name" value="HYR"/>
    <property type="match status" value="5"/>
</dbReference>
<dbReference type="FunFam" id="2.10.25.10:FF:000520">
    <property type="entry name" value="Predicted protein"/>
    <property type="match status" value="1"/>
</dbReference>
<evidence type="ECO:0000256" key="5">
    <source>
        <dbReference type="ARBA" id="ARBA00022525"/>
    </source>
</evidence>
<dbReference type="CDD" id="cd01450">
    <property type="entry name" value="vWFA_subfamily_ECM"/>
    <property type="match status" value="1"/>
</dbReference>
<dbReference type="PRINTS" id="PR00010">
    <property type="entry name" value="EGFBLOOD"/>
</dbReference>
<dbReference type="Gene3D" id="2.10.50.10">
    <property type="entry name" value="Tumor Necrosis Factor Receptor, subunit A, domain 2"/>
    <property type="match status" value="3"/>
</dbReference>
<dbReference type="FunFam" id="2.10.25.10:FF:000080">
    <property type="entry name" value="Neurogenic locus notch 1"/>
    <property type="match status" value="3"/>
</dbReference>
<feature type="domain" description="Sushi" evidence="25">
    <location>
        <begin position="522"/>
        <end position="584"/>
    </location>
</feature>
<evidence type="ECO:0000256" key="9">
    <source>
        <dbReference type="ARBA" id="ARBA00022729"/>
    </source>
</evidence>
<dbReference type="SUPFAM" id="SSF57196">
    <property type="entry name" value="EGF/Laminin"/>
    <property type="match status" value="15"/>
</dbReference>
<feature type="disulfide bond" evidence="17">
    <location>
        <begin position="3178"/>
        <end position="3187"/>
    </location>
</feature>
<feature type="disulfide bond" evidence="17">
    <location>
        <begin position="2552"/>
        <end position="2561"/>
    </location>
</feature>
<dbReference type="GO" id="GO:0035282">
    <property type="term" value="P:segmentation"/>
    <property type="evidence" value="ECO:0007669"/>
    <property type="project" value="UniProtKB-ARBA"/>
</dbReference>
<dbReference type="GO" id="GO:0005509">
    <property type="term" value="F:calcium ion binding"/>
    <property type="evidence" value="ECO:0007669"/>
    <property type="project" value="InterPro"/>
</dbReference>
<feature type="domain" description="VWFA" evidence="23">
    <location>
        <begin position="45"/>
        <end position="226"/>
    </location>
</feature>
<feature type="domain" description="EGF-like" evidence="22">
    <location>
        <begin position="3114"/>
        <end position="3150"/>
    </location>
</feature>
<evidence type="ECO:0000256" key="12">
    <source>
        <dbReference type="ARBA" id="ARBA00022837"/>
    </source>
</evidence>
<dbReference type="PROSITE" id="PS00010">
    <property type="entry name" value="ASX_HYDROXYL"/>
    <property type="match status" value="25"/>
</dbReference>
<dbReference type="FunFam" id="2.10.25.10:FF:000565">
    <property type="entry name" value="Predicted protein"/>
    <property type="match status" value="1"/>
</dbReference>
<keyword evidence="9 21" id="KW-0732">Signal</keyword>
<feature type="domain" description="EGF-like" evidence="22">
    <location>
        <begin position="3038"/>
        <end position="3074"/>
    </location>
</feature>
<keyword evidence="10" id="KW-0677">Repeat</keyword>
<dbReference type="GO" id="GO:0007154">
    <property type="term" value="P:cell communication"/>
    <property type="evidence" value="ECO:0007669"/>
    <property type="project" value="UniProtKB-ARBA"/>
</dbReference>
<dbReference type="GO" id="GO:0030182">
    <property type="term" value="P:neuron differentiation"/>
    <property type="evidence" value="ECO:0007669"/>
    <property type="project" value="UniProtKB-ARBA"/>
</dbReference>
<dbReference type="Gene3D" id="2.60.40.10">
    <property type="entry name" value="Immunoglobulins"/>
    <property type="match status" value="1"/>
</dbReference>
<feature type="domain" description="EGF-like" evidence="22">
    <location>
        <begin position="1994"/>
        <end position="2030"/>
    </location>
</feature>
<evidence type="ECO:0000256" key="19">
    <source>
        <dbReference type="SAM" id="MobiDB-lite"/>
    </source>
</evidence>
<evidence type="ECO:0000256" key="10">
    <source>
        <dbReference type="ARBA" id="ARBA00022737"/>
    </source>
</evidence>
<keyword evidence="5" id="KW-0964">Secreted</keyword>
<dbReference type="InterPro" id="IPR036465">
    <property type="entry name" value="vWFA_dom_sf"/>
</dbReference>
<dbReference type="GO" id="GO:0030097">
    <property type="term" value="P:hemopoiesis"/>
    <property type="evidence" value="ECO:0007669"/>
    <property type="project" value="UniProtKB-ARBA"/>
</dbReference>
<feature type="domain" description="EGF-like" evidence="22">
    <location>
        <begin position="2184"/>
        <end position="2220"/>
    </location>
</feature>
<feature type="domain" description="EGF-like" evidence="22">
    <location>
        <begin position="2923"/>
        <end position="2959"/>
    </location>
</feature>
<dbReference type="PANTHER" id="PTHR12916:SF9">
    <property type="entry name" value="NEUROGENIC LOCUS NOTCH HOMOLOG PROTEIN 1-RELATED"/>
    <property type="match status" value="1"/>
</dbReference>
<dbReference type="Proteomes" id="UP000515135">
    <property type="component" value="Unplaced"/>
</dbReference>
<dbReference type="GO" id="GO:0048863">
    <property type="term" value="P:stem cell differentiation"/>
    <property type="evidence" value="ECO:0007669"/>
    <property type="project" value="UniProtKB-ARBA"/>
</dbReference>
<evidence type="ECO:0000256" key="8">
    <source>
        <dbReference type="ARBA" id="ARBA00022692"/>
    </source>
</evidence>
<dbReference type="OrthoDB" id="5945697at2759"/>
<feature type="disulfide bond" evidence="17">
    <location>
        <begin position="2476"/>
        <end position="2485"/>
    </location>
</feature>
<dbReference type="InterPro" id="IPR003410">
    <property type="entry name" value="HYR_dom"/>
</dbReference>
<evidence type="ECO:0000256" key="17">
    <source>
        <dbReference type="PROSITE-ProRule" id="PRU00076"/>
    </source>
</evidence>
<keyword evidence="3" id="KW-0217">Developmental protein</keyword>
<evidence type="ECO:0000256" key="1">
    <source>
        <dbReference type="ARBA" id="ARBA00004247"/>
    </source>
</evidence>
<dbReference type="SUPFAM" id="SSF53300">
    <property type="entry name" value="vWA-like"/>
    <property type="match status" value="1"/>
</dbReference>
<feature type="domain" description="HYR" evidence="24">
    <location>
        <begin position="583"/>
        <end position="678"/>
    </location>
</feature>
<dbReference type="InterPro" id="IPR013032">
    <property type="entry name" value="EGF-like_CS"/>
</dbReference>
<feature type="disulfide bond" evidence="17">
    <location>
        <begin position="1945"/>
        <end position="1954"/>
    </location>
</feature>
<dbReference type="GeneID" id="109483231"/>
<feature type="domain" description="EGF-like" evidence="22">
    <location>
        <begin position="2146"/>
        <end position="2182"/>
    </location>
</feature>
<dbReference type="GO" id="GO:0048592">
    <property type="term" value="P:eye morphogenesis"/>
    <property type="evidence" value="ECO:0007669"/>
    <property type="project" value="UniProtKB-ARBA"/>
</dbReference>
<feature type="domain" description="Sushi" evidence="25">
    <location>
        <begin position="950"/>
        <end position="1013"/>
    </location>
</feature>
<feature type="disulfide bond" evidence="17">
    <location>
        <begin position="2704"/>
        <end position="2713"/>
    </location>
</feature>
<feature type="disulfide bond" evidence="17">
    <location>
        <begin position="2286"/>
        <end position="2295"/>
    </location>
</feature>
<dbReference type="SMART" id="SM00179">
    <property type="entry name" value="EGF_CA"/>
    <property type="match status" value="28"/>
</dbReference>
<feature type="domain" description="Sushi" evidence="25">
    <location>
        <begin position="1283"/>
        <end position="1348"/>
    </location>
</feature>
<dbReference type="PRINTS" id="PR00895">
    <property type="entry name" value="PENTAXIN"/>
</dbReference>
<dbReference type="InterPro" id="IPR002035">
    <property type="entry name" value="VWF_A"/>
</dbReference>
<keyword evidence="16" id="KW-0325">Glycoprotein</keyword>
<dbReference type="Gene3D" id="3.40.50.410">
    <property type="entry name" value="von Willebrand factor, type A domain"/>
    <property type="match status" value="1"/>
</dbReference>
<dbReference type="Pfam" id="PF00092">
    <property type="entry name" value="VWA"/>
    <property type="match status" value="1"/>
</dbReference>
<keyword evidence="4" id="KW-1003">Cell membrane</keyword>
<feature type="domain" description="Sushi" evidence="25">
    <location>
        <begin position="1219"/>
        <end position="1282"/>
    </location>
</feature>
<feature type="disulfide bond" evidence="17">
    <location>
        <begin position="2134"/>
        <end position="2143"/>
    </location>
</feature>
<evidence type="ECO:0000256" key="18">
    <source>
        <dbReference type="PROSITE-ProRule" id="PRU00302"/>
    </source>
</evidence>
<feature type="disulfide bond" evidence="17">
    <location>
        <begin position="2987"/>
        <end position="2996"/>
    </location>
</feature>
<evidence type="ECO:0000256" key="15">
    <source>
        <dbReference type="ARBA" id="ARBA00023157"/>
    </source>
</evidence>
<dbReference type="PROSITE" id="PS01187">
    <property type="entry name" value="EGF_CA"/>
    <property type="match status" value="9"/>
</dbReference>
<feature type="chain" id="PRO_5027685738" evidence="21">
    <location>
        <begin position="21"/>
        <end position="3310"/>
    </location>
</feature>
<feature type="disulfide bond" evidence="17">
    <location>
        <begin position="2172"/>
        <end position="2181"/>
    </location>
</feature>
<feature type="disulfide bond" evidence="17">
    <location>
        <begin position="3026"/>
        <end position="3035"/>
    </location>
</feature>
<dbReference type="FunFam" id="2.10.25.10:FF:000066">
    <property type="entry name" value="FAT atypical cadherin 4"/>
    <property type="match status" value="1"/>
</dbReference>
<gene>
    <name evidence="28" type="primary">LOC109483231</name>
</gene>
<evidence type="ECO:0000256" key="21">
    <source>
        <dbReference type="SAM" id="SignalP"/>
    </source>
</evidence>
<dbReference type="GO" id="GO:0005576">
    <property type="term" value="C:extracellular region"/>
    <property type="evidence" value="ECO:0007669"/>
    <property type="project" value="UniProtKB-SubCell"/>
</dbReference>
<reference evidence="28" key="1">
    <citation type="submission" date="2025-08" db="UniProtKB">
        <authorList>
            <consortium name="RefSeq"/>
        </authorList>
    </citation>
    <scope>IDENTIFICATION</scope>
    <source>
        <tissue evidence="28">Gonad</tissue>
    </source>
</reference>
<evidence type="ECO:0000256" key="14">
    <source>
        <dbReference type="ARBA" id="ARBA00023136"/>
    </source>
</evidence>
<dbReference type="SMART" id="SM00159">
    <property type="entry name" value="PTX"/>
    <property type="match status" value="1"/>
</dbReference>
<evidence type="ECO:0000256" key="13">
    <source>
        <dbReference type="ARBA" id="ARBA00022989"/>
    </source>
</evidence>
<dbReference type="InterPro" id="IPR001759">
    <property type="entry name" value="PTX_dom"/>
</dbReference>
<evidence type="ECO:0000259" key="25">
    <source>
        <dbReference type="PROSITE" id="PS50923"/>
    </source>
</evidence>
<feature type="disulfide bond" evidence="17">
    <location>
        <begin position="2949"/>
        <end position="2958"/>
    </location>
</feature>
<feature type="domain" description="EGF-like" evidence="22">
    <location>
        <begin position="2640"/>
        <end position="2676"/>
    </location>
</feature>
<dbReference type="GO" id="GO:0051093">
    <property type="term" value="P:negative regulation of developmental process"/>
    <property type="evidence" value="ECO:0007669"/>
    <property type="project" value="UniProtKB-ARBA"/>
</dbReference>
<feature type="domain" description="EGF-like" evidence="22">
    <location>
        <begin position="2032"/>
        <end position="2068"/>
    </location>
</feature>
<dbReference type="FunFam" id="2.10.25.10:FF:000472">
    <property type="entry name" value="Uncharacterized protein, isoform A"/>
    <property type="match status" value="2"/>
</dbReference>
<dbReference type="Gene3D" id="2.10.70.10">
    <property type="entry name" value="Complement Module, domain 1"/>
    <property type="match status" value="12"/>
</dbReference>
<dbReference type="GO" id="GO:0051241">
    <property type="term" value="P:negative regulation of multicellular organismal process"/>
    <property type="evidence" value="ECO:0007669"/>
    <property type="project" value="UniProtKB-ARBA"/>
</dbReference>
<dbReference type="FunFam" id="2.10.25.10:FF:000247">
    <property type="entry name" value="Delta/notch like EGF repeat containing"/>
    <property type="match status" value="1"/>
</dbReference>
<feature type="domain" description="EGF-like" evidence="22">
    <location>
        <begin position="2961"/>
        <end position="2997"/>
    </location>
</feature>
<sequence length="3310" mass="349557">MGRLVVISLLVMAVFPAVKGQSAMTAVVAANTLKAALPTPNRAIDIIFALDRSGSVGSYNYNRIIEFVKAVLSHFSVSPSTTRVAVVSFGTDARVEFDLLRSTSNDNNKCELFRNYIPRIKYTGGWTNTKGALDIALTLLKKSGVRSYSTKVVFTITDGYWNRGGDPSSVVRTLQSRGVIMYAFGIGAWGINSNRLSALGNKDSRGHKYVYLCLDFNILSQVAKRLRGDLHTTDYLPSSRYRCSPVCNQATRSCHCDVYGGNYACVCQKGYDCGNKAGDKKCPLNTYKDTVGTGPCIQCPANSVTSGTGATSKTECKCKTGYQQVGSPIQSCKRIACYKPSYDTTAVRAASCGTWTNWGDRCSLDCQSGYEFSSGKKVLTCVGSGTWNGTPLSCKKVTCPILTAPQDGSIIGTCGRRFGDTCRFQCDYSFKLSGSATTTCTAAKSWSYPTPRCSKLSCQNSEIADPSPNGVRVCPGSYTEVGHSCSVTCNTGYQPRGTQVSTCREVNGVAGWQSRPQACQVDRCSPLTDPSVGTVSPVLCKTSPAYNTQCTYSCNKQYTLHGPTSKTCEPGGTWSSTDVNTCRDEMDPTFSNCPGDITEVAPSQKTEAEVSWLVPTATDNSGSTPTVDVDMTTSLGPVNFLQRTPPIWFPEGQYTVTYTATDPAGNTATCDFSIHVQVTRCSPLGAPANGKTIPDPCGVIRGSTCRFSCQGGYNRVGADESVCRHDGSWTNPAPTCQVVHCPSLSAPPNTAMSGCYGTSSKPYGTVCYFDCIAGYKTKTGSRSRQCLSDGSWSGTELECEVETCSGLTIPLNGAISPSTCNSKSGYGTVCQLSCDVGYQTSGPTEQTCNPGGLWSDQGKPTTCIDTQPPTLGSCPSDQTVYAGPGETSTTATWPVPTATDNSGVTPTVTLVEGNAPGSTFAEGTHSIKYTAVDSAGRNSDCSFTITVNVAYCSTLNAPSGGRITCNQNDRRYGTTCQFQCNPGFQLIGNHTSSCQKDSSNVGFWTMSAPTCDVVTCPSLNAPVNGIKSGCNNAQEDYNTVCTFYCNKGYSPKTGIQRTCQQNGAWSGTALTCTVDTCPSLSPIQHGDVRPGACTSNPVYNDVCTYSCEAGYTLVGLQLNKCLDGGRWQNNDSVSCRDDTPPVFHGCPNDMYVTADGGEGSVNVTWSPPSVTDSTGIAPTVTSTGVKSIFGEGSHHVTYRAEDAAGNVAKCQFTVVVTVHRCSSLAPPAFGQFVSTCSNLRGSSCNMDCHIGYRLTGSATRTCVVTNNGTTKYWDGVETKCEIYRCSRLSRPSHGTITPTGCTVQPVAGTRCTFHCLSGFELQSGINTTECNATGHWSPTISSTPSCRDIQPPVFTSCPNDVHLEPAAGSGTVLVNWDKPTATDNTAVSITVSPNGTEPPSVFSVGTHVVTYTATDSVGLTTTCTFSVIIRDNENPNITCPSDIEEQTSSPPVSVSWAVPVATDNSGAAPTVTSLSKNPGDNFGYGPEYITYEATDGSGNRATCTFRVMVKSTDCPSLNAPAYGALVCGFWFFGTFCDPTCEENSDFPVGYTPTTYICNPEGIWATGLGANSPAARVPIPDCSVSSSPNANKQGTVSFYYSGNCSDPAVQQQIKENFIQAFLINFNGVCRFANIRDPTSGGCSIDNVFVTCGTRSRRSLSLSRFVRQTVDDQVGIDFTLTVAPGNSTVNETASDTVGSTLATMENVFGSLKNATDSGALQLEVGGETLGVVPDSLEEGEVVLQCPTGTAWNNDTQKCVGCPAGFYYDEGNSTCVDCPLGSYQDQHNQLSCKMCPNGTWTEDIGSRNDTYCKDVCPAGWYSSTGVQPCTECSLGTYQPDTGSTSCTSCPSSQTTNATAATSAAFCFDRCQTGYFSANGLAPCTPCPQGEYQSAEQSTSCLQCPLGYTTASVASGSSADCFNIDDCASFPCTNNGTCSDRINAYLCQCLGGFSGDNCEIDVDECLSSPCVNGTCADETDGYTCVCHPGFTGEDCSTNIDDCEVNPCSNGAECVDGVNSFSCDCLSGYNGAQCEVEINECASGPCENNSTCNDLLDSYDCVCNPGFTGTHCEQNIDDCDVFPCANGGVCVDGINSYTCLCVEGYAGNSCEINVDDCASTPCVNNGTCVDAVAGYTCECVSGYSGINCTQNADECSSNPCQNDATCEDLFDSYTCTCNQGYTGVNCEAEIDHCATSPCSNGATCIDKDLDFECLCNPGYEGLNCETEINECTSNPCVNNGTCYDQVNGYICSCLDEFTGPNCESSFSPCESAPCHNGGTCTDMYPDYGCDCPTGYGGSTCSINLPECASGPCNNGGTCVDGIGNFSCSCPPGFEGDHCEDQINECDRSGCENGGTCSDTYGSFDCDCPLGYNGTRCEVNIDECVMHSCTNGSACVDGIASYTCDCLSGYTGPTCSEDVDECSSDPCLNAVICNNLVDDYMCECQDGYIGKNCEINIDDCENVTCLNGGGCVDGVGGFICNCPDGFSGSHCEIDVDECASGPCQSSGTCVDGVNSYSCQCQTGYTGTSCELDIDECITSPCKNAAPCSNSHGDYSCACLSGYEEKNCDVSIDDCQGHACQNNGTCVDLLMDYTCQCAAGFTGALCDVNVDDCDFNSCQNGGTCVDGINSVTCQCSRGYHGDFCETETDDCAALPCQNGGSCTDIGSDYQCDCLEGFNGKDCETNIDDCIGHMCQNEAVCEDGIGNYTCACKPSFTGRYCDTELSSDFDLVFDGSVDGYSSASRNIPDMTAFTVSFWMQTTDRNNYGTPFSYALSEEVGSDNTLTISDYTAFTVYVHGEAAYSTHGIQDDNWHHIAVTWTNTSGQWKLFDDGVRVDGGDGLGVGHTILGGGLAVLGQEQDYLGGGFTTDEAFIGSLHGINWWSRALSDGEISDLATSCNHSLRGDVLTWADFQLNVEGNTNMTTHSVCDDTKECLSSPCENNATCTDYLGGYRCACLPGFTGVHCGDNIDDCLGTTCENGGTCVDLVNDFHCSCPSAYHGKNCELDVTTCSPNPCQHGGNCTDSGGGTYSCSCSPGYTGPDCEEDVDECSSGPCTNGGTCVDMVNDYYCDCPDGFFGQNCDGEVDYCDPNLCQHGGTCQPITNDYNCTCPAGYMGYNCEIDIDECEGVTCLNNGTCVDGIAAYTCNCLAGFTDSLCGTNIDDCRGSPCENGGTCVDGVASYTCDCPAMFTGDRCELVILPNLPQTTEPYVSMRQTPTPAAESTTNTGGMPAQESLTAPIIAGSAVGAIVVLAVAALSWYFCKSSRQPAHVKGLKYVRPRSPKVGVVDDSIILSELPAMNRAVGPVHVLENPYVIEDT</sequence>
<evidence type="ECO:0000256" key="2">
    <source>
        <dbReference type="ARBA" id="ARBA00004613"/>
    </source>
</evidence>
<dbReference type="PRINTS" id="PR00453">
    <property type="entry name" value="VWFADOMAIN"/>
</dbReference>
<feature type="domain" description="EGF-like" evidence="22">
    <location>
        <begin position="2450"/>
        <end position="2486"/>
    </location>
</feature>
<dbReference type="SMART" id="SM00327">
    <property type="entry name" value="VWA"/>
    <property type="match status" value="1"/>
</dbReference>
<dbReference type="CDD" id="cd00054">
    <property type="entry name" value="EGF_CA"/>
    <property type="match status" value="27"/>
</dbReference>
<feature type="disulfide bond" evidence="17">
    <location>
        <begin position="2362"/>
        <end position="2371"/>
    </location>
</feature>
<feature type="domain" description="EGF-like" evidence="22">
    <location>
        <begin position="1919"/>
        <end position="1955"/>
    </location>
</feature>
<feature type="disulfide bond" evidence="18">
    <location>
        <begin position="426"/>
        <end position="453"/>
    </location>
</feature>
<dbReference type="PROSITE" id="PS01186">
    <property type="entry name" value="EGF_2"/>
    <property type="match status" value="24"/>
</dbReference>
<feature type="disulfide bond" evidence="17">
    <location>
        <begin position="1961"/>
        <end position="1971"/>
    </location>
</feature>
<dbReference type="Gene3D" id="2.60.120.200">
    <property type="match status" value="1"/>
</dbReference>
<feature type="region of interest" description="Disordered" evidence="19">
    <location>
        <begin position="885"/>
        <end position="904"/>
    </location>
</feature>
<keyword evidence="8 20" id="KW-0812">Transmembrane</keyword>
<dbReference type="InterPro" id="IPR001881">
    <property type="entry name" value="EGF-like_Ca-bd_dom"/>
</dbReference>
<dbReference type="FunFam" id="2.10.25.10:FF:000391">
    <property type="entry name" value="Weary, isoform C"/>
    <property type="match status" value="1"/>
</dbReference>
<keyword evidence="6 17" id="KW-0245">EGF-like domain</keyword>
<feature type="domain" description="Sushi" evidence="25">
    <location>
        <begin position="1014"/>
        <end position="1074"/>
    </location>
</feature>
<feature type="disulfide bond" evidence="17">
    <location>
        <begin position="2058"/>
        <end position="2067"/>
    </location>
</feature>
<dbReference type="PROSITE" id="PS50825">
    <property type="entry name" value="HYR"/>
    <property type="match status" value="5"/>
</dbReference>
<accession>A0A6P4ZY07</accession>
<dbReference type="InterPro" id="IPR018097">
    <property type="entry name" value="EGF_Ca-bd_CS"/>
</dbReference>
<dbReference type="SUPFAM" id="SSF57184">
    <property type="entry name" value="Growth factor receptor domain"/>
    <property type="match status" value="5"/>
</dbReference>
<feature type="domain" description="EGF-like" evidence="22">
    <location>
        <begin position="2678"/>
        <end position="2714"/>
    </location>
</feature>
<dbReference type="GO" id="GO:0009952">
    <property type="term" value="P:anterior/posterior pattern specification"/>
    <property type="evidence" value="ECO:0007669"/>
    <property type="project" value="UniProtKB-ARBA"/>
</dbReference>
<feature type="disulfide bond" evidence="17">
    <location>
        <begin position="3102"/>
        <end position="3111"/>
    </location>
</feature>
<dbReference type="GO" id="GO:0016324">
    <property type="term" value="C:apical plasma membrane"/>
    <property type="evidence" value="ECO:0007669"/>
    <property type="project" value="UniProtKB-SubCell"/>
</dbReference>
<protein>
    <submittedName>
        <fullName evidence="28">Sushi, von Willebrand factor type A, EGF and pentraxin domain-containing protein 1-like</fullName>
    </submittedName>
</protein>
<feature type="disulfide bond" evidence="17">
    <location>
        <begin position="2438"/>
        <end position="2447"/>
    </location>
</feature>
<dbReference type="FunFam" id="2.10.25.10:FF:000122">
    <property type="entry name" value="Protein crumbs homolog 2"/>
    <property type="match status" value="3"/>
</dbReference>
<dbReference type="InterPro" id="IPR013320">
    <property type="entry name" value="ConA-like_dom_sf"/>
</dbReference>
<feature type="domain" description="EGF-like" evidence="22">
    <location>
        <begin position="2222"/>
        <end position="2258"/>
    </location>
</feature>
<dbReference type="FunFam" id="2.60.120.200:FF:000012">
    <property type="entry name" value="neuronal pentraxin receptor"/>
    <property type="match status" value="1"/>
</dbReference>
<evidence type="ECO:0000313" key="28">
    <source>
        <dbReference type="RefSeq" id="XP_019641768.1"/>
    </source>
</evidence>
<feature type="disulfide bond" evidence="17">
    <location>
        <begin position="2020"/>
        <end position="2029"/>
    </location>
</feature>
<dbReference type="FunFam" id="2.10.25.10:FF:000309">
    <property type="entry name" value="Uncharacterized protein, isoform A"/>
    <property type="match status" value="2"/>
</dbReference>
<dbReference type="CDD" id="cd00033">
    <property type="entry name" value="CCP"/>
    <property type="match status" value="12"/>
</dbReference>
<feature type="disulfide bond" evidence="17">
    <location>
        <begin position="2324"/>
        <end position="2333"/>
    </location>
</feature>
<dbReference type="PROSITE" id="PS50026">
    <property type="entry name" value="EGF_3"/>
    <property type="match status" value="28"/>
</dbReference>
<dbReference type="PROSITE" id="PS51828">
    <property type="entry name" value="PTX_2"/>
    <property type="match status" value="1"/>
</dbReference>
<feature type="domain" description="Sushi" evidence="25">
    <location>
        <begin position="739"/>
        <end position="801"/>
    </location>
</feature>
<evidence type="ECO:0000259" key="22">
    <source>
        <dbReference type="PROSITE" id="PS50026"/>
    </source>
</evidence>
<feature type="disulfide bond" evidence="17">
    <location>
        <begin position="2514"/>
        <end position="2523"/>
    </location>
</feature>
<feature type="disulfide bond" evidence="17">
    <location>
        <begin position="3064"/>
        <end position="3073"/>
    </location>
</feature>
<evidence type="ECO:0000259" key="26">
    <source>
        <dbReference type="PROSITE" id="PS51828"/>
    </source>
</evidence>
<feature type="domain" description="Sushi" evidence="25">
    <location>
        <begin position="679"/>
        <end position="738"/>
    </location>
</feature>
<evidence type="ECO:0000256" key="6">
    <source>
        <dbReference type="ARBA" id="ARBA00022536"/>
    </source>
</evidence>
<feature type="domain" description="Sushi" evidence="25">
    <location>
        <begin position="802"/>
        <end position="865"/>
    </location>
</feature>
<feature type="signal peptide" evidence="21">
    <location>
        <begin position="1"/>
        <end position="20"/>
    </location>
</feature>
<feature type="domain" description="EGF-like" evidence="22">
    <location>
        <begin position="2999"/>
        <end position="3036"/>
    </location>
</feature>
<feature type="domain" description="EGF-like" evidence="22">
    <location>
        <begin position="2602"/>
        <end position="2638"/>
    </location>
</feature>
<dbReference type="PROSITE" id="PS00022">
    <property type="entry name" value="EGF_1"/>
    <property type="match status" value="26"/>
</dbReference>
<dbReference type="SMART" id="SM01411">
    <property type="entry name" value="Ephrin_rec_like"/>
    <property type="match status" value="4"/>
</dbReference>
<dbReference type="GO" id="GO:0023052">
    <property type="term" value="P:signaling"/>
    <property type="evidence" value="ECO:0007669"/>
    <property type="project" value="UniProtKB-ARBA"/>
</dbReference>
<dbReference type="GO" id="GO:0060255">
    <property type="term" value="P:regulation of macromolecule metabolic process"/>
    <property type="evidence" value="ECO:0007669"/>
    <property type="project" value="UniProtKB-ARBA"/>
</dbReference>
<dbReference type="GO" id="GO:0048646">
    <property type="term" value="P:anatomical structure formation involved in morphogenesis"/>
    <property type="evidence" value="ECO:0007669"/>
    <property type="project" value="UniProtKB-ARBA"/>
</dbReference>
<feature type="disulfide bond" evidence="17">
    <location>
        <begin position="2210"/>
        <end position="2219"/>
    </location>
</feature>
<dbReference type="Pfam" id="PF00084">
    <property type="entry name" value="Sushi"/>
    <property type="match status" value="11"/>
</dbReference>
<evidence type="ECO:0000313" key="27">
    <source>
        <dbReference type="Proteomes" id="UP000515135"/>
    </source>
</evidence>
<feature type="domain" description="HYR" evidence="24">
    <location>
        <begin position="1136"/>
        <end position="1218"/>
    </location>
</feature>
<feature type="disulfide bond" evidence="17">
    <location>
        <begin position="2400"/>
        <end position="2409"/>
    </location>
</feature>
<feature type="domain" description="EGF-like" evidence="22">
    <location>
        <begin position="2108"/>
        <end position="2144"/>
    </location>
</feature>
<feature type="domain" description="EGF-like" evidence="22">
    <location>
        <begin position="2526"/>
        <end position="2562"/>
    </location>
</feature>
<feature type="disulfide bond" evidence="17">
    <location>
        <begin position="2628"/>
        <end position="2637"/>
    </location>
</feature>
<feature type="domain" description="EGF-like" evidence="22">
    <location>
        <begin position="2070"/>
        <end position="2106"/>
    </location>
</feature>
<feature type="domain" description="EGF-like" evidence="22">
    <location>
        <begin position="3152"/>
        <end position="3188"/>
    </location>
</feature>
<keyword evidence="13 20" id="KW-1133">Transmembrane helix</keyword>
<feature type="disulfide bond" evidence="17">
    <location>
        <begin position="2248"/>
        <end position="2257"/>
    </location>
</feature>
<feature type="domain" description="HYR" evidence="24">
    <location>
        <begin position="1432"/>
        <end position="1511"/>
    </location>
</feature>
<dbReference type="InterPro" id="IPR000436">
    <property type="entry name" value="Sushi_SCR_CCP_dom"/>
</dbReference>
<feature type="domain" description="EGF-like" evidence="22">
    <location>
        <begin position="2298"/>
        <end position="2334"/>
    </location>
</feature>
<feature type="disulfide bond" evidence="18">
    <location>
        <begin position="709"/>
        <end position="736"/>
    </location>
</feature>
<dbReference type="Pfam" id="PF00354">
    <property type="entry name" value="Pentaxin"/>
    <property type="match status" value="1"/>
</dbReference>
<feature type="domain" description="EGF-like" evidence="22">
    <location>
        <begin position="1957"/>
        <end position="1992"/>
    </location>
</feature>
<feature type="domain" description="EGF-like" evidence="22">
    <location>
        <begin position="2336"/>
        <end position="2372"/>
    </location>
</feature>
<evidence type="ECO:0000256" key="7">
    <source>
        <dbReference type="ARBA" id="ARBA00022553"/>
    </source>
</evidence>
<feature type="domain" description="Sushi" evidence="25">
    <location>
        <begin position="1075"/>
        <end position="1137"/>
    </location>
</feature>
<dbReference type="PROSITE" id="PS50234">
    <property type="entry name" value="VWFA"/>
    <property type="match status" value="1"/>
</dbReference>
<dbReference type="Pfam" id="PF00008">
    <property type="entry name" value="EGF"/>
    <property type="match status" value="12"/>
</dbReference>
<keyword evidence="27" id="KW-1185">Reference proteome</keyword>
<name>A0A6P4ZY07_BRABE</name>
<evidence type="ECO:0000256" key="16">
    <source>
        <dbReference type="ARBA" id="ARBA00023180"/>
    </source>
</evidence>
<feature type="domain" description="Sushi" evidence="25">
    <location>
        <begin position="456"/>
        <end position="521"/>
    </location>
</feature>
<dbReference type="KEGG" id="bbel:109483231"/>
<feature type="domain" description="Sushi" evidence="25">
    <location>
        <begin position="397"/>
        <end position="455"/>
    </location>
</feature>
<keyword evidence="18" id="KW-0768">Sushi</keyword>
<dbReference type="InterPro" id="IPR009030">
    <property type="entry name" value="Growth_fac_rcpt_cys_sf"/>
</dbReference>
<dbReference type="GO" id="GO:0019904">
    <property type="term" value="F:protein domain specific binding"/>
    <property type="evidence" value="ECO:0007669"/>
    <property type="project" value="UniProtKB-ARBA"/>
</dbReference>
<evidence type="ECO:0000256" key="4">
    <source>
        <dbReference type="ARBA" id="ARBA00022475"/>
    </source>
</evidence>
<dbReference type="FunFam" id="2.10.25.10:FF:000537">
    <property type="entry name" value="Notch 3"/>
    <property type="match status" value="1"/>
</dbReference>
<dbReference type="GO" id="GO:0009967">
    <property type="term" value="P:positive regulation of signal transduction"/>
    <property type="evidence" value="ECO:0007669"/>
    <property type="project" value="UniProtKB-ARBA"/>
</dbReference>
<dbReference type="Gene3D" id="2.10.25.10">
    <property type="entry name" value="Laminin"/>
    <property type="match status" value="28"/>
</dbReference>
<feature type="disulfide bond" evidence="17">
    <location>
        <begin position="3140"/>
        <end position="3149"/>
    </location>
</feature>
<evidence type="ECO:0000256" key="3">
    <source>
        <dbReference type="ARBA" id="ARBA00022473"/>
    </source>
</evidence>
<dbReference type="SUPFAM" id="SSF57535">
    <property type="entry name" value="Complement control module/SCR domain"/>
    <property type="match status" value="12"/>
</dbReference>
<evidence type="ECO:0000259" key="24">
    <source>
        <dbReference type="PROSITE" id="PS50825"/>
    </source>
</evidence>
<feature type="disulfide bond" evidence="17">
    <location>
        <begin position="2096"/>
        <end position="2105"/>
    </location>
</feature>
<feature type="disulfide bond" evidence="18">
    <location>
        <begin position="1016"/>
        <end position="1059"/>
    </location>
</feature>
<feature type="domain" description="Pentraxin (PTX)" evidence="26">
    <location>
        <begin position="2717"/>
        <end position="2921"/>
    </location>
</feature>
<dbReference type="FunFam" id="2.10.25.10:FF:000321">
    <property type="entry name" value="Protein delta homolog 1"/>
    <property type="match status" value="1"/>
</dbReference>
<dbReference type="GO" id="GO:0008593">
    <property type="term" value="P:regulation of Notch signaling pathway"/>
    <property type="evidence" value="ECO:0007669"/>
    <property type="project" value="UniProtKB-ARBA"/>
</dbReference>
<proteinExistence type="predicted"/>
<dbReference type="FunFam" id="3.40.50.410:FF:000196">
    <property type="entry name" value="Uncharacterized protein"/>
    <property type="match status" value="1"/>
</dbReference>
<dbReference type="SMART" id="SM00032">
    <property type="entry name" value="CCP"/>
    <property type="match status" value="12"/>
</dbReference>
<dbReference type="GO" id="GO:0120025">
    <property type="term" value="C:plasma membrane bounded cell projection"/>
    <property type="evidence" value="ECO:0007669"/>
    <property type="project" value="UniProtKB-ARBA"/>
</dbReference>
<dbReference type="FunFam" id="2.10.25.10:FF:000279">
    <property type="entry name" value="Neurogenic locus notch 1"/>
    <property type="match status" value="1"/>
</dbReference>
<keyword evidence="15 17" id="KW-1015">Disulfide bond</keyword>
<evidence type="ECO:0000259" key="23">
    <source>
        <dbReference type="PROSITE" id="PS50234"/>
    </source>
</evidence>
<feature type="disulfide bond" evidence="18">
    <location>
        <begin position="1045"/>
        <end position="1072"/>
    </location>
</feature>
<dbReference type="PROSITE" id="PS50923">
    <property type="entry name" value="SUSHI"/>
    <property type="match status" value="12"/>
</dbReference>
<keyword evidence="11" id="KW-0221">Differentiation</keyword>
<organism evidence="27 28">
    <name type="scientific">Branchiostoma belcheri</name>
    <name type="common">Amphioxus</name>
    <dbReference type="NCBI Taxonomy" id="7741"/>
    <lineage>
        <taxon>Eukaryota</taxon>
        <taxon>Metazoa</taxon>
        <taxon>Chordata</taxon>
        <taxon>Cephalochordata</taxon>
        <taxon>Leptocardii</taxon>
        <taxon>Amphioxiformes</taxon>
        <taxon>Branchiostomatidae</taxon>
        <taxon>Branchiostoma</taxon>
    </lineage>
</organism>
<feature type="disulfide bond" evidence="17">
    <location>
        <begin position="2666"/>
        <end position="2675"/>
    </location>
</feature>
<feature type="disulfide bond" evidence="17">
    <location>
        <begin position="2590"/>
        <end position="2599"/>
    </location>
</feature>
<feature type="domain" description="HYR" evidence="24">
    <location>
        <begin position="864"/>
        <end position="949"/>
    </location>
</feature>
<feature type="domain" description="EGF-like" evidence="22">
    <location>
        <begin position="2412"/>
        <end position="2448"/>
    </location>
</feature>
<keyword evidence="12" id="KW-0106">Calcium</keyword>
<dbReference type="Pfam" id="PF25024">
    <property type="entry name" value="EGF_TEN"/>
    <property type="match status" value="1"/>
</dbReference>
<dbReference type="GO" id="GO:0080090">
    <property type="term" value="P:regulation of primary metabolic process"/>
    <property type="evidence" value="ECO:0007669"/>
    <property type="project" value="UniProtKB-ARBA"/>
</dbReference>
<feature type="domain" description="HYR" evidence="24">
    <location>
        <begin position="1347"/>
        <end position="1431"/>
    </location>
</feature>
<dbReference type="Pfam" id="PF12661">
    <property type="entry name" value="hEGF"/>
    <property type="match status" value="10"/>
</dbReference>
<evidence type="ECO:0000256" key="11">
    <source>
        <dbReference type="ARBA" id="ARBA00022782"/>
    </source>
</evidence>
<dbReference type="InterPro" id="IPR013783">
    <property type="entry name" value="Ig-like_fold"/>
</dbReference>
<dbReference type="FunFam" id="2.10.25.10:FF:000143">
    <property type="entry name" value="Protein crumbs 1"/>
    <property type="match status" value="4"/>
</dbReference>
<feature type="domain" description="EGF-like" evidence="22">
    <location>
        <begin position="2488"/>
        <end position="2524"/>
    </location>
</feature>
<dbReference type="InterPro" id="IPR000152">
    <property type="entry name" value="EGF-type_Asp/Asn_hydroxyl_site"/>
</dbReference>
<feature type="domain" description="EGF-like" evidence="22">
    <location>
        <begin position="2564"/>
        <end position="2600"/>
    </location>
</feature>
<dbReference type="InterPro" id="IPR035976">
    <property type="entry name" value="Sushi/SCR/CCP_sf"/>
</dbReference>
<feature type="compositionally biased region" description="Polar residues" evidence="19">
    <location>
        <begin position="886"/>
        <end position="904"/>
    </location>
</feature>